<sequence length="374" mass="40063">MNSDDHRDRLVDMLLRELVGRETPPDVLEKVLEAVRNEPGKARSVHRPAPVSLPSARPSLTPIFAIAAVLTLAAVCLGVMHFQKIADRRTPTLSATTGSVNLSPGKLHGGSRIKTGSDSTATLDYPDGTQVIIEPLSSVSLPELSLSDQSKVLDVTSGGLQADVAAQGSRYPMTLNSEHAQAIVVGTRLSFSTSATRTRLEVTEGEVRFAPKNEPRTISVGTGEYAEADPSRPSISGPMIPKPPGTITGFTLMNADTDEPISDELIHSGQIISLSSLPTKRISLRAELAGETPFNVRFAAIRLDGKDVGIAKFVPQHYPPFFLAGDHSESQRPADCRPWIPQPGTYRISAIPTFGRGNAQRSGESVSIDLTFSD</sequence>
<dbReference type="PANTHER" id="PTHR30273">
    <property type="entry name" value="PERIPLASMIC SIGNAL SENSOR AND SIGMA FACTOR ACTIVATOR FECR-RELATED"/>
    <property type="match status" value="1"/>
</dbReference>
<keyword evidence="2" id="KW-0812">Transmembrane</keyword>
<dbReference type="InterPro" id="IPR006860">
    <property type="entry name" value="FecR"/>
</dbReference>
<keyword evidence="2" id="KW-0472">Membrane</keyword>
<proteinExistence type="predicted"/>
<evidence type="ECO:0000313" key="5">
    <source>
        <dbReference type="Proteomes" id="UP001596472"/>
    </source>
</evidence>
<comment type="caution">
    <text evidence="4">The sequence shown here is derived from an EMBL/GenBank/DDBJ whole genome shotgun (WGS) entry which is preliminary data.</text>
</comment>
<dbReference type="InterPro" id="IPR012373">
    <property type="entry name" value="Ferrdict_sens_TM"/>
</dbReference>
<keyword evidence="5" id="KW-1185">Reference proteome</keyword>
<organism evidence="4 5">
    <name type="scientific">Haloferula chungangensis</name>
    <dbReference type="NCBI Taxonomy" id="1048331"/>
    <lineage>
        <taxon>Bacteria</taxon>
        <taxon>Pseudomonadati</taxon>
        <taxon>Verrucomicrobiota</taxon>
        <taxon>Verrucomicrobiia</taxon>
        <taxon>Verrucomicrobiales</taxon>
        <taxon>Verrucomicrobiaceae</taxon>
        <taxon>Haloferula</taxon>
    </lineage>
</organism>
<evidence type="ECO:0000313" key="4">
    <source>
        <dbReference type="EMBL" id="MFC7336855.1"/>
    </source>
</evidence>
<feature type="transmembrane region" description="Helical" evidence="2">
    <location>
        <begin position="60"/>
        <end position="80"/>
    </location>
</feature>
<evidence type="ECO:0000256" key="2">
    <source>
        <dbReference type="SAM" id="Phobius"/>
    </source>
</evidence>
<dbReference type="Gene3D" id="2.60.120.1440">
    <property type="match status" value="1"/>
</dbReference>
<name>A0ABW2L6T6_9BACT</name>
<dbReference type="PANTHER" id="PTHR30273:SF2">
    <property type="entry name" value="PROTEIN FECR"/>
    <property type="match status" value="1"/>
</dbReference>
<dbReference type="EMBL" id="JBHTBS010000003">
    <property type="protein sequence ID" value="MFC7336855.1"/>
    <property type="molecule type" value="Genomic_DNA"/>
</dbReference>
<protein>
    <submittedName>
        <fullName evidence="4">FecR domain-containing protein</fullName>
    </submittedName>
</protein>
<dbReference type="RefSeq" id="WP_379710619.1">
    <property type="nucleotide sequence ID" value="NZ_JBHTBS010000003.1"/>
</dbReference>
<feature type="domain" description="FecR protein" evidence="3">
    <location>
        <begin position="112"/>
        <end position="208"/>
    </location>
</feature>
<evidence type="ECO:0000259" key="3">
    <source>
        <dbReference type="Pfam" id="PF04773"/>
    </source>
</evidence>
<accession>A0ABW2L6T6</accession>
<feature type="region of interest" description="Disordered" evidence="1">
    <location>
        <begin position="96"/>
        <end position="120"/>
    </location>
</feature>
<keyword evidence="2" id="KW-1133">Transmembrane helix</keyword>
<dbReference type="Pfam" id="PF04773">
    <property type="entry name" value="FecR"/>
    <property type="match status" value="1"/>
</dbReference>
<dbReference type="Proteomes" id="UP001596472">
    <property type="component" value="Unassembled WGS sequence"/>
</dbReference>
<gene>
    <name evidence="4" type="ORF">ACFQY0_06680</name>
</gene>
<reference evidence="5" key="1">
    <citation type="journal article" date="2019" name="Int. J. Syst. Evol. Microbiol.">
        <title>The Global Catalogue of Microorganisms (GCM) 10K type strain sequencing project: providing services to taxonomists for standard genome sequencing and annotation.</title>
        <authorList>
            <consortium name="The Broad Institute Genomics Platform"/>
            <consortium name="The Broad Institute Genome Sequencing Center for Infectious Disease"/>
            <person name="Wu L."/>
            <person name="Ma J."/>
        </authorList>
    </citation>
    <scope>NUCLEOTIDE SEQUENCE [LARGE SCALE GENOMIC DNA]</scope>
    <source>
        <strain evidence="5">CGMCC 4.1467</strain>
    </source>
</reference>
<evidence type="ECO:0000256" key="1">
    <source>
        <dbReference type="SAM" id="MobiDB-lite"/>
    </source>
</evidence>